<keyword evidence="6 12" id="KW-0732">Signal</keyword>
<comment type="caution">
    <text evidence="15">The sequence shown here is derived from an EMBL/GenBank/DDBJ whole genome shotgun (WGS) entry which is preliminary data.</text>
</comment>
<dbReference type="InterPro" id="IPR026895">
    <property type="entry name" value="EMC1"/>
</dbReference>
<name>A0AAN9UQL0_9PEZI</name>
<sequence>MHLTFRALSLPLLLALPAAVRAVFQDEVGHIDYHHKLLGVPQRETTFFHRPRRDERASLLYTLTDLGVLGAVNPSNGEVIWRQQLLDVDDSDGSSTHLRAGEDEPWLASASGGSVQSWEAISGRNVWSLDFHGRVKDLEVMELTGNDHKDVLTLHAEEKGASVARRIHGTEGRVLWEYREITGDVPLQVSTNVEKVFVVTLHGSLLSYGLKVVVLDPLTGKKLDEIPIGTKGEVQSERDVMFVGANSAAPIVAWTDNALTTLKVNVLGTKATKAFPLVSGATSVEIHSPHLVQSSPHFLVHTRTKTGHKGDVFHIDLKSNAITKAYELPFLEGEGAFSTSSINANVFFTRVSSDEVIITSSQSHGILSRWSLQQQQKGQAVDNKGKLQALHGVSEVIKKGEDSYAVRSAVVNDADDWVLIRNGEIEWTRPEGLSGAVAATWAEIPESEELAKTLQAEAHSNPLQAYIHRVNRHIDDLQYLPNWLQSIPGRLLSSVLGSDSGKTSDVLSRDSFGFNKLAVLATRRGKLYGLDVGNHGRIVWSKKASETPAVVTPFWDVRAIYADDAKGLVTVRGASGEFIIVKSDTGSTVESIPAGLFPPIEGAALVDSEGAGPWLLPIGVGGRVSEVPAAWAPNQKQTVVTRTPEGGIQGLVFVVGGGKGAKAVATPAWTFLPPGGQRIATIASRPAHDPIASIGRVLGDRSVKYKYLNPNTIVVATISEDDENAASLLTVYLLDTVSGQVLHSAAHEGVDPARDISCTIAENWFVCSFYGEYTLREPSSSSSSSPQQQYQQQQKSQSVKGYQLVVSDLYESELANDRGPLGDTASNFSSLAPIDNPTAGAAPLPAVASKAFVLPGGPLTALTASQTRQGIASRLLLAYSPALHAVVGIPRAAIDPRRPAGRDPTPQELEEGLARYSPALELDPRWVVSHAWEVLLSDKRQGVKAKIITSPAVLESTSLVLAFGGPDVFGTRVAPSMAFDVLGNGFNKLALVATVGALGLGVLALGPLVRKKQINTRWGGTT</sequence>
<protein>
    <recommendedName>
        <fullName evidence="4">ER membrane protein complex subunit 1</fullName>
    </recommendedName>
</protein>
<keyword evidence="7" id="KW-0256">Endoplasmic reticulum</keyword>
<keyword evidence="5 11" id="KW-0812">Transmembrane</keyword>
<evidence type="ECO:0000256" key="3">
    <source>
        <dbReference type="ARBA" id="ARBA00011276"/>
    </source>
</evidence>
<dbReference type="Gene3D" id="2.130.10.10">
    <property type="entry name" value="YVTN repeat-like/Quinoprotein amine dehydrogenase"/>
    <property type="match status" value="1"/>
</dbReference>
<comment type="subcellular location">
    <subcellularLocation>
        <location evidence="1">Endoplasmic reticulum membrane</location>
        <topology evidence="1">Single-pass type I membrane protein</topology>
    </subcellularLocation>
</comment>
<evidence type="ECO:0000259" key="14">
    <source>
        <dbReference type="Pfam" id="PF25293"/>
    </source>
</evidence>
<dbReference type="GO" id="GO:0034975">
    <property type="term" value="P:protein folding in endoplasmic reticulum"/>
    <property type="evidence" value="ECO:0007669"/>
    <property type="project" value="TreeGrafter"/>
</dbReference>
<comment type="similarity">
    <text evidence="2">Belongs to the EMC1 family.</text>
</comment>
<proteinExistence type="inferred from homology"/>
<feature type="domain" description="EMC1 first beta-propeller" evidence="14">
    <location>
        <begin position="22"/>
        <end position="431"/>
    </location>
</feature>
<dbReference type="InterPro" id="IPR015943">
    <property type="entry name" value="WD40/YVTN_repeat-like_dom_sf"/>
</dbReference>
<keyword evidence="9 11" id="KW-0472">Membrane</keyword>
<dbReference type="PANTHER" id="PTHR21573">
    <property type="entry name" value="ER MEMBRANE PROTEIN COMPLEX SUBUNIT 1"/>
    <property type="match status" value="1"/>
</dbReference>
<evidence type="ECO:0000256" key="12">
    <source>
        <dbReference type="SAM" id="SignalP"/>
    </source>
</evidence>
<evidence type="ECO:0000256" key="5">
    <source>
        <dbReference type="ARBA" id="ARBA00022692"/>
    </source>
</evidence>
<evidence type="ECO:0000256" key="2">
    <source>
        <dbReference type="ARBA" id="ARBA00007904"/>
    </source>
</evidence>
<keyword evidence="8 11" id="KW-1133">Transmembrane helix</keyword>
<organism evidence="15 16">
    <name type="scientific">Diatrype stigma</name>
    <dbReference type="NCBI Taxonomy" id="117547"/>
    <lineage>
        <taxon>Eukaryota</taxon>
        <taxon>Fungi</taxon>
        <taxon>Dikarya</taxon>
        <taxon>Ascomycota</taxon>
        <taxon>Pezizomycotina</taxon>
        <taxon>Sordariomycetes</taxon>
        <taxon>Xylariomycetidae</taxon>
        <taxon>Xylariales</taxon>
        <taxon>Diatrypaceae</taxon>
        <taxon>Diatrype</taxon>
    </lineage>
</organism>
<evidence type="ECO:0000256" key="4">
    <source>
        <dbReference type="ARBA" id="ARBA00020824"/>
    </source>
</evidence>
<dbReference type="PANTHER" id="PTHR21573:SF0">
    <property type="entry name" value="ER MEMBRANE PROTEIN COMPLEX SUBUNIT 1"/>
    <property type="match status" value="1"/>
</dbReference>
<dbReference type="Proteomes" id="UP001320420">
    <property type="component" value="Unassembled WGS sequence"/>
</dbReference>
<dbReference type="GO" id="GO:0072546">
    <property type="term" value="C:EMC complex"/>
    <property type="evidence" value="ECO:0007669"/>
    <property type="project" value="InterPro"/>
</dbReference>
<accession>A0AAN9UQL0</accession>
<evidence type="ECO:0000256" key="7">
    <source>
        <dbReference type="ARBA" id="ARBA00022824"/>
    </source>
</evidence>
<evidence type="ECO:0000256" key="10">
    <source>
        <dbReference type="ARBA" id="ARBA00023180"/>
    </source>
</evidence>
<feature type="chain" id="PRO_5042828627" description="ER membrane protein complex subunit 1" evidence="12">
    <location>
        <begin position="23"/>
        <end position="1022"/>
    </location>
</feature>
<keyword evidence="10" id="KW-0325">Glycoprotein</keyword>
<dbReference type="Pfam" id="PF07774">
    <property type="entry name" value="EMC1_C"/>
    <property type="match status" value="1"/>
</dbReference>
<dbReference type="SUPFAM" id="SSF50998">
    <property type="entry name" value="Quinoprotein alcohol dehydrogenase-like"/>
    <property type="match status" value="2"/>
</dbReference>
<evidence type="ECO:0000256" key="6">
    <source>
        <dbReference type="ARBA" id="ARBA00022729"/>
    </source>
</evidence>
<evidence type="ECO:0000256" key="11">
    <source>
        <dbReference type="SAM" id="Phobius"/>
    </source>
</evidence>
<evidence type="ECO:0000256" key="9">
    <source>
        <dbReference type="ARBA" id="ARBA00023136"/>
    </source>
</evidence>
<evidence type="ECO:0000313" key="15">
    <source>
        <dbReference type="EMBL" id="KAK7751107.1"/>
    </source>
</evidence>
<dbReference type="InterPro" id="IPR058545">
    <property type="entry name" value="Beta-prop_EMC1_1st"/>
</dbReference>
<feature type="signal peptide" evidence="12">
    <location>
        <begin position="1"/>
        <end position="22"/>
    </location>
</feature>
<evidence type="ECO:0000313" key="16">
    <source>
        <dbReference type="Proteomes" id="UP001320420"/>
    </source>
</evidence>
<dbReference type="InterPro" id="IPR011047">
    <property type="entry name" value="Quinoprotein_ADH-like_sf"/>
</dbReference>
<evidence type="ECO:0000259" key="13">
    <source>
        <dbReference type="Pfam" id="PF07774"/>
    </source>
</evidence>
<evidence type="ECO:0000256" key="8">
    <source>
        <dbReference type="ARBA" id="ARBA00022989"/>
    </source>
</evidence>
<dbReference type="InterPro" id="IPR011678">
    <property type="entry name" value="EMC1_C"/>
</dbReference>
<comment type="subunit">
    <text evidence="3">Component of the ER membrane protein complex (EMC).</text>
</comment>
<reference evidence="15 16" key="1">
    <citation type="submission" date="2024-02" db="EMBL/GenBank/DDBJ databases">
        <title>De novo assembly and annotation of 12 fungi associated with fruit tree decline syndrome in Ontario, Canada.</title>
        <authorList>
            <person name="Sulman M."/>
            <person name="Ellouze W."/>
            <person name="Ilyukhin E."/>
        </authorList>
    </citation>
    <scope>NUCLEOTIDE SEQUENCE [LARGE SCALE GENOMIC DNA]</scope>
    <source>
        <strain evidence="15 16">M11/M66-122</strain>
    </source>
</reference>
<dbReference type="AlphaFoldDB" id="A0AAN9UQL0"/>
<feature type="domain" description="ER membrane protein complex subunit 1 C-terminal" evidence="13">
    <location>
        <begin position="761"/>
        <end position="1018"/>
    </location>
</feature>
<keyword evidence="16" id="KW-1185">Reference proteome</keyword>
<feature type="transmembrane region" description="Helical" evidence="11">
    <location>
        <begin position="989"/>
        <end position="1009"/>
    </location>
</feature>
<gene>
    <name evidence="15" type="ORF">SLS62_006936</name>
</gene>
<dbReference type="EMBL" id="JAKJXP020000054">
    <property type="protein sequence ID" value="KAK7751107.1"/>
    <property type="molecule type" value="Genomic_DNA"/>
</dbReference>
<evidence type="ECO:0000256" key="1">
    <source>
        <dbReference type="ARBA" id="ARBA00004115"/>
    </source>
</evidence>
<dbReference type="Pfam" id="PF25293">
    <property type="entry name" value="Beta-prop_EMC1_N"/>
    <property type="match status" value="1"/>
</dbReference>